<dbReference type="Pfam" id="PF01381">
    <property type="entry name" value="HTH_3"/>
    <property type="match status" value="1"/>
</dbReference>
<dbReference type="SUPFAM" id="SSF47413">
    <property type="entry name" value="lambda repressor-like DNA-binding domains"/>
    <property type="match status" value="1"/>
</dbReference>
<dbReference type="CDD" id="cd00093">
    <property type="entry name" value="HTH_XRE"/>
    <property type="match status" value="1"/>
</dbReference>
<dbReference type="GO" id="GO:0003677">
    <property type="term" value="F:DNA binding"/>
    <property type="evidence" value="ECO:0007669"/>
    <property type="project" value="InterPro"/>
</dbReference>
<accession>A0A1L6RCW6</accession>
<dbReference type="OrthoDB" id="1150409at2"/>
<name>A0A1L6RCW6_9LACO</name>
<dbReference type="InterPro" id="IPR001387">
    <property type="entry name" value="Cro/C1-type_HTH"/>
</dbReference>
<evidence type="ECO:0000313" key="4">
    <source>
        <dbReference type="Proteomes" id="UP000185473"/>
    </source>
</evidence>
<dbReference type="InterPro" id="IPR010982">
    <property type="entry name" value="Lambda_DNA-bd_dom_sf"/>
</dbReference>
<evidence type="ECO:0000313" key="3">
    <source>
        <dbReference type="EMBL" id="APS42320.1"/>
    </source>
</evidence>
<reference evidence="3 4" key="1">
    <citation type="submission" date="2016-02" db="EMBL/GenBank/DDBJ databases">
        <title>Complete Genome Sequence of Weissella jogaejeotgali FOL01.</title>
        <authorList>
            <person name="Lee J.-H."/>
            <person name="Ku H.-J."/>
        </authorList>
    </citation>
    <scope>NUCLEOTIDE SEQUENCE [LARGE SCALE GENOMIC DNA]</scope>
    <source>
        <strain evidence="3 4">FOL01</strain>
    </source>
</reference>
<keyword evidence="1" id="KW-0802">TPR repeat</keyword>
<proteinExistence type="predicted"/>
<feature type="repeat" description="TPR" evidence="1">
    <location>
        <begin position="191"/>
        <end position="224"/>
    </location>
</feature>
<evidence type="ECO:0000256" key="1">
    <source>
        <dbReference type="PROSITE-ProRule" id="PRU00339"/>
    </source>
</evidence>
<evidence type="ECO:0000259" key="2">
    <source>
        <dbReference type="PROSITE" id="PS50943"/>
    </source>
</evidence>
<dbReference type="SMART" id="SM00530">
    <property type="entry name" value="HTH_XRE"/>
    <property type="match status" value="1"/>
</dbReference>
<protein>
    <recommendedName>
        <fullName evidence="2">HTH cro/C1-type domain-containing protein</fullName>
    </recommendedName>
</protein>
<dbReference type="STRING" id="1631871.FOL01_1461"/>
<dbReference type="KEGG" id="wjo:FOL01_1461"/>
<dbReference type="PROSITE" id="PS50943">
    <property type="entry name" value="HTH_CROC1"/>
    <property type="match status" value="1"/>
</dbReference>
<dbReference type="RefSeq" id="WP_075270070.1">
    <property type="nucleotide sequence ID" value="NZ_CP014332.1"/>
</dbReference>
<sequence length="283" mass="32467">MKLLKGSLKRRREQLGISQADVAEGICHQSLLSRIERTDEISNITVLQQLCARLQLRVSSVAKINELTVTPLTVIRYFIDIGQFEQAANRLESSTLLRRLPVFALPEYNLLRARIALSQNQTNVAMQFLQIALGDAEKHQTELLIEIYTEMGATWAKQGEYVYASEYFERACGIIKGYRPTMRAELGKVIAHTYYHQSKLYLTIDNPQKAMERITQALAILPTSEHFHQIVKLQKLRVKCCEQLSLLKEKSEAKMLMYAAAEFSKDINLQDDVKQYLEDLEIN</sequence>
<dbReference type="SUPFAM" id="SSF48452">
    <property type="entry name" value="TPR-like"/>
    <property type="match status" value="1"/>
</dbReference>
<dbReference type="Proteomes" id="UP000185473">
    <property type="component" value="Chromosome"/>
</dbReference>
<dbReference type="EMBL" id="CP014332">
    <property type="protein sequence ID" value="APS42320.1"/>
    <property type="molecule type" value="Genomic_DNA"/>
</dbReference>
<dbReference type="InterPro" id="IPR019734">
    <property type="entry name" value="TPR_rpt"/>
</dbReference>
<organism evidence="3 4">
    <name type="scientific">Weissella jogaejeotgali</name>
    <dbReference type="NCBI Taxonomy" id="1631871"/>
    <lineage>
        <taxon>Bacteria</taxon>
        <taxon>Bacillati</taxon>
        <taxon>Bacillota</taxon>
        <taxon>Bacilli</taxon>
        <taxon>Lactobacillales</taxon>
        <taxon>Lactobacillaceae</taxon>
        <taxon>Weissella</taxon>
    </lineage>
</organism>
<dbReference type="AlphaFoldDB" id="A0A1L6RCW6"/>
<dbReference type="InterPro" id="IPR011990">
    <property type="entry name" value="TPR-like_helical_dom_sf"/>
</dbReference>
<gene>
    <name evidence="3" type="ORF">FOL01_1461</name>
</gene>
<dbReference type="SMART" id="SM00028">
    <property type="entry name" value="TPR"/>
    <property type="match status" value="2"/>
</dbReference>
<keyword evidence="4" id="KW-1185">Reference proteome</keyword>
<dbReference type="Gene3D" id="1.25.40.10">
    <property type="entry name" value="Tetratricopeptide repeat domain"/>
    <property type="match status" value="1"/>
</dbReference>
<dbReference type="PROSITE" id="PS50005">
    <property type="entry name" value="TPR"/>
    <property type="match status" value="1"/>
</dbReference>
<feature type="domain" description="HTH cro/C1-type" evidence="2">
    <location>
        <begin position="8"/>
        <end position="61"/>
    </location>
</feature>